<comment type="caution">
    <text evidence="1">The sequence shown here is derived from an EMBL/GenBank/DDBJ whole genome shotgun (WGS) entry which is preliminary data.</text>
</comment>
<accession>A0A1J7BTL5</accession>
<evidence type="ECO:0000313" key="2">
    <source>
        <dbReference type="Proteomes" id="UP000182826"/>
    </source>
</evidence>
<sequence>MYIELFALNKRLNLKYSGHVLFEEVVEAILIEIKSTTFYLDCELEKLRETYNRVSDLYKKDPYKKY</sequence>
<organism evidence="1 2">
    <name type="scientific">Flavobacterium johnsoniae</name>
    <name type="common">Cytophaga johnsonae</name>
    <dbReference type="NCBI Taxonomy" id="986"/>
    <lineage>
        <taxon>Bacteria</taxon>
        <taxon>Pseudomonadati</taxon>
        <taxon>Bacteroidota</taxon>
        <taxon>Flavobacteriia</taxon>
        <taxon>Flavobacteriales</taxon>
        <taxon>Flavobacteriaceae</taxon>
        <taxon>Flavobacterium</taxon>
    </lineage>
</organism>
<reference evidence="1 2" key="1">
    <citation type="submission" date="2016-10" db="EMBL/GenBank/DDBJ databases">
        <title>Draft Genome Sequence of Rhizobacteria Flavobacterium johnsoniae CI04.</title>
        <authorList>
            <person name="Bravo J.I."/>
            <person name="Lozano G.L."/>
            <person name="Handelsman J."/>
        </authorList>
    </citation>
    <scope>NUCLEOTIDE SEQUENCE [LARGE SCALE GENOMIC DNA]</scope>
    <source>
        <strain evidence="1 2">CI04</strain>
    </source>
</reference>
<dbReference type="AlphaFoldDB" id="A0A1J7BTL5"/>
<proteinExistence type="predicted"/>
<dbReference type="EMBL" id="MLFK01000006">
    <property type="protein sequence ID" value="OIV42055.1"/>
    <property type="molecule type" value="Genomic_DNA"/>
</dbReference>
<keyword evidence="2" id="KW-1185">Reference proteome</keyword>
<protein>
    <submittedName>
        <fullName evidence="1">Uncharacterized protein</fullName>
    </submittedName>
</protein>
<evidence type="ECO:0000313" key="1">
    <source>
        <dbReference type="EMBL" id="OIV42055.1"/>
    </source>
</evidence>
<dbReference type="Proteomes" id="UP000182826">
    <property type="component" value="Unassembled WGS sequence"/>
</dbReference>
<name>A0A1J7BTL5_FLAJO</name>
<gene>
    <name evidence="1" type="ORF">BKM63_10405</name>
</gene>